<gene>
    <name evidence="2" type="ORF">SAMN05421721_10639</name>
</gene>
<accession>A0A1I4R100</accession>
<evidence type="ECO:0000313" key="3">
    <source>
        <dbReference type="Proteomes" id="UP000199556"/>
    </source>
</evidence>
<evidence type="ECO:0000313" key="2">
    <source>
        <dbReference type="EMBL" id="SFM45613.1"/>
    </source>
</evidence>
<name>A0A1I4R100_ECTMO</name>
<keyword evidence="3" id="KW-1185">Reference proteome</keyword>
<dbReference type="STRING" id="195064.SAMN05421721_10639"/>
<reference evidence="2 3" key="1">
    <citation type="submission" date="2016-10" db="EMBL/GenBank/DDBJ databases">
        <authorList>
            <person name="de Groot N.N."/>
        </authorList>
    </citation>
    <scope>NUCLEOTIDE SEQUENCE [LARGE SCALE GENOMIC DNA]</scope>
    <source>
        <strain evidence="2 3">DSM 4180</strain>
    </source>
</reference>
<organism evidence="2 3">
    <name type="scientific">Ectothiorhodospira mobilis</name>
    <dbReference type="NCBI Taxonomy" id="195064"/>
    <lineage>
        <taxon>Bacteria</taxon>
        <taxon>Pseudomonadati</taxon>
        <taxon>Pseudomonadota</taxon>
        <taxon>Gammaproteobacteria</taxon>
        <taxon>Chromatiales</taxon>
        <taxon>Ectothiorhodospiraceae</taxon>
        <taxon>Ectothiorhodospira</taxon>
    </lineage>
</organism>
<sequence length="103" mass="11707">MAGDTLFYAGLAGARQDRIDRLKRYNRELQGYVDSLDAQVQQLNQALQSWQEEAVEGRASAGVALKAFKEVTGKTVREHFGDAETDRRVALEREDYKKFQGLR</sequence>
<dbReference type="RefSeq" id="WP_090484552.1">
    <property type="nucleotide sequence ID" value="NZ_FOUO01000006.1"/>
</dbReference>
<evidence type="ECO:0000256" key="1">
    <source>
        <dbReference type="SAM" id="Coils"/>
    </source>
</evidence>
<dbReference type="AlphaFoldDB" id="A0A1I4R100"/>
<protein>
    <submittedName>
        <fullName evidence="2">Uncharacterized protein</fullName>
    </submittedName>
</protein>
<dbReference type="EMBL" id="FOUO01000006">
    <property type="protein sequence ID" value="SFM45613.1"/>
    <property type="molecule type" value="Genomic_DNA"/>
</dbReference>
<keyword evidence="1" id="KW-0175">Coiled coil</keyword>
<dbReference type="Proteomes" id="UP000199556">
    <property type="component" value="Unassembled WGS sequence"/>
</dbReference>
<proteinExistence type="predicted"/>
<feature type="coiled-coil region" evidence="1">
    <location>
        <begin position="26"/>
        <end position="60"/>
    </location>
</feature>